<evidence type="ECO:0000313" key="1">
    <source>
        <dbReference type="EMBL" id="GAA4193357.1"/>
    </source>
</evidence>
<dbReference type="EMBL" id="BAABAQ010000006">
    <property type="protein sequence ID" value="GAA4193357.1"/>
    <property type="molecule type" value="Genomic_DNA"/>
</dbReference>
<dbReference type="Proteomes" id="UP001501251">
    <property type="component" value="Unassembled WGS sequence"/>
</dbReference>
<proteinExistence type="predicted"/>
<sequence>MDTSTGRAAFWKVLLAGEEWSVRLAAPALAANARDFRALRLSGDRSLPPR</sequence>
<accession>A0ABP8AYL3</accession>
<organism evidence="1 2">
    <name type="scientific">Streptosporangium oxazolinicum</name>
    <dbReference type="NCBI Taxonomy" id="909287"/>
    <lineage>
        <taxon>Bacteria</taxon>
        <taxon>Bacillati</taxon>
        <taxon>Actinomycetota</taxon>
        <taxon>Actinomycetes</taxon>
        <taxon>Streptosporangiales</taxon>
        <taxon>Streptosporangiaceae</taxon>
        <taxon>Streptosporangium</taxon>
    </lineage>
</organism>
<protein>
    <submittedName>
        <fullName evidence="1">Uncharacterized protein</fullName>
    </submittedName>
</protein>
<gene>
    <name evidence="1" type="ORF">GCM10022252_36150</name>
</gene>
<reference evidence="2" key="1">
    <citation type="journal article" date="2019" name="Int. J. Syst. Evol. Microbiol.">
        <title>The Global Catalogue of Microorganisms (GCM) 10K type strain sequencing project: providing services to taxonomists for standard genome sequencing and annotation.</title>
        <authorList>
            <consortium name="The Broad Institute Genomics Platform"/>
            <consortium name="The Broad Institute Genome Sequencing Center for Infectious Disease"/>
            <person name="Wu L."/>
            <person name="Ma J."/>
        </authorList>
    </citation>
    <scope>NUCLEOTIDE SEQUENCE [LARGE SCALE GENOMIC DNA]</scope>
    <source>
        <strain evidence="2">JCM 17388</strain>
    </source>
</reference>
<evidence type="ECO:0000313" key="2">
    <source>
        <dbReference type="Proteomes" id="UP001501251"/>
    </source>
</evidence>
<comment type="caution">
    <text evidence="1">The sequence shown here is derived from an EMBL/GenBank/DDBJ whole genome shotgun (WGS) entry which is preliminary data.</text>
</comment>
<keyword evidence="2" id="KW-1185">Reference proteome</keyword>
<name>A0ABP8AYL3_9ACTN</name>